<evidence type="ECO:0000313" key="2">
    <source>
        <dbReference type="Proteomes" id="UP001501578"/>
    </source>
</evidence>
<name>A0ABN1PLB2_9ACTN</name>
<proteinExistence type="predicted"/>
<dbReference type="EMBL" id="BAAAHQ010000015">
    <property type="protein sequence ID" value="GAA0929833.1"/>
    <property type="molecule type" value="Genomic_DNA"/>
</dbReference>
<sequence>MNPNALQTKAQQRGWNVVTERDAHGPILTLVRDDWELWVAFSGKVPESATLRKPGRPEPGRLVLREIGMWVRRDRTQMSRFAIGDRVTVAGRIGTVTDILLDKSRISGKSGRVRLQVAYDGGGVSIPYSEQVHRPHAQAGQR</sequence>
<organism evidence="1 2">
    <name type="scientific">Nonomuraea longicatena</name>
    <dbReference type="NCBI Taxonomy" id="83682"/>
    <lineage>
        <taxon>Bacteria</taxon>
        <taxon>Bacillati</taxon>
        <taxon>Actinomycetota</taxon>
        <taxon>Actinomycetes</taxon>
        <taxon>Streptosporangiales</taxon>
        <taxon>Streptosporangiaceae</taxon>
        <taxon>Nonomuraea</taxon>
    </lineage>
</organism>
<keyword evidence="2" id="KW-1185">Reference proteome</keyword>
<comment type="caution">
    <text evidence="1">The sequence shown here is derived from an EMBL/GenBank/DDBJ whole genome shotgun (WGS) entry which is preliminary data.</text>
</comment>
<dbReference type="RefSeq" id="WP_343950835.1">
    <property type="nucleotide sequence ID" value="NZ_BAAAHQ010000015.1"/>
</dbReference>
<accession>A0ABN1PLB2</accession>
<evidence type="ECO:0000313" key="1">
    <source>
        <dbReference type="EMBL" id="GAA0929833.1"/>
    </source>
</evidence>
<reference evidence="1 2" key="1">
    <citation type="journal article" date="2019" name="Int. J. Syst. Evol. Microbiol.">
        <title>The Global Catalogue of Microorganisms (GCM) 10K type strain sequencing project: providing services to taxonomists for standard genome sequencing and annotation.</title>
        <authorList>
            <consortium name="The Broad Institute Genomics Platform"/>
            <consortium name="The Broad Institute Genome Sequencing Center for Infectious Disease"/>
            <person name="Wu L."/>
            <person name="Ma J."/>
        </authorList>
    </citation>
    <scope>NUCLEOTIDE SEQUENCE [LARGE SCALE GENOMIC DNA]</scope>
    <source>
        <strain evidence="1 2">JCM 11136</strain>
    </source>
</reference>
<protein>
    <submittedName>
        <fullName evidence="1">Uncharacterized protein</fullName>
    </submittedName>
</protein>
<dbReference type="Proteomes" id="UP001501578">
    <property type="component" value="Unassembled WGS sequence"/>
</dbReference>
<gene>
    <name evidence="1" type="ORF">GCM10009560_33950</name>
</gene>